<feature type="transmembrane region" description="Helical" evidence="1">
    <location>
        <begin position="31"/>
        <end position="52"/>
    </location>
</feature>
<dbReference type="AlphaFoldDB" id="A0A1W2GY56"/>
<evidence type="ECO:0000256" key="1">
    <source>
        <dbReference type="SAM" id="Phobius"/>
    </source>
</evidence>
<gene>
    <name evidence="2" type="ORF">SAMN00777080_0108</name>
</gene>
<sequence length="56" mass="6480">MKSTYFALFILVVMFSLAILYYMEILNQSRLNLSLLICTVGWFGGLVILDFLNKNK</sequence>
<proteinExistence type="predicted"/>
<reference evidence="3" key="1">
    <citation type="submission" date="2017-04" db="EMBL/GenBank/DDBJ databases">
        <authorList>
            <person name="Varghese N."/>
            <person name="Submissions S."/>
        </authorList>
    </citation>
    <scope>NUCLEOTIDE SEQUENCE [LARGE SCALE GENOMIC DNA]</scope>
    <source>
        <strain evidence="3">DSM 16537</strain>
    </source>
</reference>
<dbReference type="Proteomes" id="UP000192333">
    <property type="component" value="Chromosome I"/>
</dbReference>
<organism evidence="2 3">
    <name type="scientific">Aquiflexum balticum DSM 16537</name>
    <dbReference type="NCBI Taxonomy" id="758820"/>
    <lineage>
        <taxon>Bacteria</taxon>
        <taxon>Pseudomonadati</taxon>
        <taxon>Bacteroidota</taxon>
        <taxon>Cytophagia</taxon>
        <taxon>Cytophagales</taxon>
        <taxon>Cyclobacteriaceae</taxon>
        <taxon>Aquiflexum</taxon>
    </lineage>
</organism>
<dbReference type="EMBL" id="LT838813">
    <property type="protein sequence ID" value="SMD41583.1"/>
    <property type="molecule type" value="Genomic_DNA"/>
</dbReference>
<name>A0A1W2GY56_9BACT</name>
<accession>A0A1W2GY56</accession>
<keyword evidence="1" id="KW-0472">Membrane</keyword>
<feature type="transmembrane region" description="Helical" evidence="1">
    <location>
        <begin position="5"/>
        <end position="25"/>
    </location>
</feature>
<evidence type="ECO:0000313" key="3">
    <source>
        <dbReference type="Proteomes" id="UP000192333"/>
    </source>
</evidence>
<keyword evidence="3" id="KW-1185">Reference proteome</keyword>
<keyword evidence="1" id="KW-0812">Transmembrane</keyword>
<protein>
    <submittedName>
        <fullName evidence="2">Uncharacterized protein</fullName>
    </submittedName>
</protein>
<keyword evidence="1" id="KW-1133">Transmembrane helix</keyword>
<evidence type="ECO:0000313" key="2">
    <source>
        <dbReference type="EMBL" id="SMD41583.1"/>
    </source>
</evidence>
<dbReference type="STRING" id="758820.SAMN00777080_0108"/>